<dbReference type="InterPro" id="IPR036010">
    <property type="entry name" value="2Fe-2S_ferredoxin-like_sf"/>
</dbReference>
<feature type="domain" description="FAD-binding PCMH-type" evidence="7">
    <location>
        <begin position="180"/>
        <end position="353"/>
    </location>
</feature>
<dbReference type="NCBIfam" id="TIGR02963">
    <property type="entry name" value="xanthine_xdhA"/>
    <property type="match status" value="1"/>
</dbReference>
<comment type="caution">
    <text evidence="8">The sequence shown here is derived from an EMBL/GenBank/DDBJ whole genome shotgun (WGS) entry which is preliminary data.</text>
</comment>
<dbReference type="RefSeq" id="WP_106459158.1">
    <property type="nucleotide sequence ID" value="NZ_PXOH01000043.1"/>
</dbReference>
<dbReference type="InterPro" id="IPR002888">
    <property type="entry name" value="2Fe-2S-bd"/>
</dbReference>
<keyword evidence="1" id="KW-0285">Flavoprotein</keyword>
<gene>
    <name evidence="8" type="primary">xdhA</name>
    <name evidence="8" type="ORF">C7H19_22500</name>
</gene>
<dbReference type="InterPro" id="IPR036884">
    <property type="entry name" value="2Fe-2S-bd_dom_sf"/>
</dbReference>
<dbReference type="SUPFAM" id="SSF54292">
    <property type="entry name" value="2Fe-2S ferredoxin-like"/>
    <property type="match status" value="1"/>
</dbReference>
<dbReference type="Pfam" id="PF03450">
    <property type="entry name" value="CO_deh_flav_C"/>
    <property type="match status" value="1"/>
</dbReference>
<dbReference type="AlphaFoldDB" id="A0A2T1LRP8"/>
<proteinExistence type="predicted"/>
<reference evidence="8 9" key="1">
    <citation type="submission" date="2018-03" db="EMBL/GenBank/DDBJ databases">
        <title>The ancient ancestry and fast evolution of plastids.</title>
        <authorList>
            <person name="Moore K.R."/>
            <person name="Magnabosco C."/>
            <person name="Momper L."/>
            <person name="Gold D.A."/>
            <person name="Bosak T."/>
            <person name="Fournier G.P."/>
        </authorList>
    </citation>
    <scope>NUCLEOTIDE SEQUENCE [LARGE SCALE GENOMIC DNA]</scope>
    <source>
        <strain evidence="8 9">CCALA 016</strain>
    </source>
</reference>
<evidence type="ECO:0000256" key="1">
    <source>
        <dbReference type="ARBA" id="ARBA00022630"/>
    </source>
</evidence>
<dbReference type="SUPFAM" id="SSF56176">
    <property type="entry name" value="FAD-binding/transporter-associated domain-like"/>
    <property type="match status" value="1"/>
</dbReference>
<protein>
    <submittedName>
        <fullName evidence="8">Xanthine dehydrogenase small subunit</fullName>
    </submittedName>
</protein>
<evidence type="ECO:0000313" key="8">
    <source>
        <dbReference type="EMBL" id="PSF31422.1"/>
    </source>
</evidence>
<dbReference type="SUPFAM" id="SSF55447">
    <property type="entry name" value="CO dehydrogenase flavoprotein C-terminal domain-like"/>
    <property type="match status" value="1"/>
</dbReference>
<dbReference type="InterPro" id="IPR012675">
    <property type="entry name" value="Beta-grasp_dom_sf"/>
</dbReference>
<dbReference type="InterPro" id="IPR036683">
    <property type="entry name" value="CO_DH_flav_C_dom_sf"/>
</dbReference>
<organism evidence="8 9">
    <name type="scientific">Aphanothece hegewaldii CCALA 016</name>
    <dbReference type="NCBI Taxonomy" id="2107694"/>
    <lineage>
        <taxon>Bacteria</taxon>
        <taxon>Bacillati</taxon>
        <taxon>Cyanobacteriota</taxon>
        <taxon>Cyanophyceae</taxon>
        <taxon>Oscillatoriophycideae</taxon>
        <taxon>Chroococcales</taxon>
        <taxon>Aphanothecaceae</taxon>
        <taxon>Aphanothece</taxon>
    </lineage>
</organism>
<keyword evidence="2" id="KW-0479">Metal-binding</keyword>
<sequence>MQLKQDLTITINSVLVRLKDISPTMTLLEYLRQHGYVGTKEGCGDGDCGACTVAVIGQNADSKPTYQAVNSCLIPVGSVAGREILTAEGIANGKLHPVQDAMVQTGGSQCGYCTPGFIMSMFSAYYESKVDDLCVDGNLCRCTGYMAIRRACEMVTDIVENDQFSEKLNNCETVLEPISYTTSEQQFYRPTHLEEVLELLQQYPDATLIAGGTDLGLEISWHRQTYPILISLEGVTELKFINNYEEFVEIGAGVPLTHIERNLQGIFPSLDEMIYWFAARQVRNRATLGGNIGTASPIGDLPPVLLSLDAEIKLVSINGERTIPLVDFFKGYRQTELQKGEIIFGVKIPKTITPGAVRRLSQSYKIGKRGTDDISIVAAAYTIDLDENNTILHARLGYGGVAAIPARATGVESMLVGQPWTFATAQQAKTALYDAFKPLTDLRGSAEYRKKLVANLFEKFFVEMS</sequence>
<evidence type="ECO:0000313" key="9">
    <source>
        <dbReference type="Proteomes" id="UP000239001"/>
    </source>
</evidence>
<dbReference type="InterPro" id="IPR016166">
    <property type="entry name" value="FAD-bd_PCMH"/>
</dbReference>
<dbReference type="CDD" id="cd00207">
    <property type="entry name" value="fer2"/>
    <property type="match status" value="1"/>
</dbReference>
<keyword evidence="5" id="KW-0408">Iron</keyword>
<evidence type="ECO:0000259" key="6">
    <source>
        <dbReference type="PROSITE" id="PS51085"/>
    </source>
</evidence>
<keyword evidence="9" id="KW-1185">Reference proteome</keyword>
<dbReference type="Pfam" id="PF00111">
    <property type="entry name" value="Fer2"/>
    <property type="match status" value="1"/>
</dbReference>
<dbReference type="SUPFAM" id="SSF47741">
    <property type="entry name" value="CO dehydrogenase ISP C-domain like"/>
    <property type="match status" value="1"/>
</dbReference>
<dbReference type="InterPro" id="IPR005107">
    <property type="entry name" value="CO_DH_flav_C"/>
</dbReference>
<dbReference type="Pfam" id="PF00941">
    <property type="entry name" value="FAD_binding_5"/>
    <property type="match status" value="1"/>
</dbReference>
<dbReference type="InterPro" id="IPR016208">
    <property type="entry name" value="Ald_Oxase/xanthine_DH-like"/>
</dbReference>
<dbReference type="SMART" id="SM01092">
    <property type="entry name" value="CO_deh_flav_C"/>
    <property type="match status" value="1"/>
</dbReference>
<dbReference type="InterPro" id="IPR002346">
    <property type="entry name" value="Mopterin_DH_FAD-bd"/>
</dbReference>
<dbReference type="Gene3D" id="3.30.43.10">
    <property type="entry name" value="Uridine Diphospho-n-acetylenolpyruvylglucosamine Reductase, domain 2"/>
    <property type="match status" value="1"/>
</dbReference>
<dbReference type="PANTHER" id="PTHR45444">
    <property type="entry name" value="XANTHINE DEHYDROGENASE"/>
    <property type="match status" value="1"/>
</dbReference>
<evidence type="ECO:0000259" key="7">
    <source>
        <dbReference type="PROSITE" id="PS51387"/>
    </source>
</evidence>
<feature type="domain" description="2Fe-2S ferredoxin-type" evidence="6">
    <location>
        <begin position="5"/>
        <end position="90"/>
    </location>
</feature>
<dbReference type="PIRSF" id="PIRSF036557">
    <property type="entry name" value="XdhA_RC"/>
    <property type="match status" value="1"/>
</dbReference>
<dbReference type="Gene3D" id="1.10.150.120">
    <property type="entry name" value="[2Fe-2S]-binding domain"/>
    <property type="match status" value="1"/>
</dbReference>
<dbReference type="PROSITE" id="PS00197">
    <property type="entry name" value="2FE2S_FER_1"/>
    <property type="match status" value="1"/>
</dbReference>
<name>A0A2T1LRP8_9CHRO</name>
<dbReference type="GO" id="GO:0005506">
    <property type="term" value="F:iron ion binding"/>
    <property type="evidence" value="ECO:0007669"/>
    <property type="project" value="InterPro"/>
</dbReference>
<dbReference type="EMBL" id="PXOH01000043">
    <property type="protein sequence ID" value="PSF31422.1"/>
    <property type="molecule type" value="Genomic_DNA"/>
</dbReference>
<dbReference type="InterPro" id="IPR001041">
    <property type="entry name" value="2Fe-2S_ferredoxin-type"/>
</dbReference>
<dbReference type="PROSITE" id="PS51085">
    <property type="entry name" value="2FE2S_FER_2"/>
    <property type="match status" value="1"/>
</dbReference>
<dbReference type="InterPro" id="IPR006058">
    <property type="entry name" value="2Fe2S_fd_BS"/>
</dbReference>
<keyword evidence="3" id="KW-0274">FAD</keyword>
<evidence type="ECO:0000256" key="5">
    <source>
        <dbReference type="ARBA" id="ARBA00023004"/>
    </source>
</evidence>
<dbReference type="Gene3D" id="3.30.465.10">
    <property type="match status" value="1"/>
</dbReference>
<dbReference type="Gene3D" id="3.30.390.50">
    <property type="entry name" value="CO dehydrogenase flavoprotein, C-terminal domain"/>
    <property type="match status" value="1"/>
</dbReference>
<dbReference type="Proteomes" id="UP000239001">
    <property type="component" value="Unassembled WGS sequence"/>
</dbReference>
<dbReference type="Gene3D" id="3.10.20.30">
    <property type="match status" value="1"/>
</dbReference>
<dbReference type="InterPro" id="IPR016169">
    <property type="entry name" value="FAD-bd_PCMH_sub2"/>
</dbReference>
<evidence type="ECO:0000256" key="3">
    <source>
        <dbReference type="ARBA" id="ARBA00022827"/>
    </source>
</evidence>
<dbReference type="GO" id="GO:0071949">
    <property type="term" value="F:FAD binding"/>
    <property type="evidence" value="ECO:0007669"/>
    <property type="project" value="InterPro"/>
</dbReference>
<dbReference type="GO" id="GO:0051537">
    <property type="term" value="F:2 iron, 2 sulfur cluster binding"/>
    <property type="evidence" value="ECO:0007669"/>
    <property type="project" value="InterPro"/>
</dbReference>
<dbReference type="PROSITE" id="PS51387">
    <property type="entry name" value="FAD_PCMH"/>
    <property type="match status" value="1"/>
</dbReference>
<dbReference type="OrthoDB" id="9796880at2"/>
<evidence type="ECO:0000256" key="2">
    <source>
        <dbReference type="ARBA" id="ARBA00022723"/>
    </source>
</evidence>
<accession>A0A2T1LRP8</accession>
<reference evidence="8 9" key="2">
    <citation type="submission" date="2018-03" db="EMBL/GenBank/DDBJ databases">
        <authorList>
            <person name="Keele B.F."/>
        </authorList>
    </citation>
    <scope>NUCLEOTIDE SEQUENCE [LARGE SCALE GENOMIC DNA]</scope>
    <source>
        <strain evidence="8 9">CCALA 016</strain>
    </source>
</reference>
<dbReference type="InterPro" id="IPR016167">
    <property type="entry name" value="FAD-bd_PCMH_sub1"/>
</dbReference>
<dbReference type="InterPro" id="IPR014307">
    <property type="entry name" value="Xanthine_DH_ssu"/>
</dbReference>
<dbReference type="Pfam" id="PF01799">
    <property type="entry name" value="Fer2_2"/>
    <property type="match status" value="1"/>
</dbReference>
<dbReference type="PANTHER" id="PTHR45444:SF3">
    <property type="entry name" value="XANTHINE DEHYDROGENASE"/>
    <property type="match status" value="1"/>
</dbReference>
<evidence type="ECO:0000256" key="4">
    <source>
        <dbReference type="ARBA" id="ARBA00023002"/>
    </source>
</evidence>
<dbReference type="InterPro" id="IPR012175">
    <property type="entry name" value="Xanth_DH_ssu_bac"/>
</dbReference>
<dbReference type="GO" id="GO:0004854">
    <property type="term" value="F:xanthine dehydrogenase activity"/>
    <property type="evidence" value="ECO:0007669"/>
    <property type="project" value="InterPro"/>
</dbReference>
<dbReference type="InterPro" id="IPR036318">
    <property type="entry name" value="FAD-bd_PCMH-like_sf"/>
</dbReference>
<keyword evidence="4" id="KW-0560">Oxidoreductase</keyword>